<protein>
    <submittedName>
        <fullName evidence="2">Uncharacterized protein</fullName>
    </submittedName>
</protein>
<comment type="caution">
    <text evidence="2">The sequence shown here is derived from an EMBL/GenBank/DDBJ whole genome shotgun (WGS) entry which is preliminary data.</text>
</comment>
<dbReference type="RefSeq" id="WP_254164065.1">
    <property type="nucleotide sequence ID" value="NZ_JAHESF010000013.1"/>
</dbReference>
<dbReference type="EMBL" id="JAHESF010000013">
    <property type="protein sequence ID" value="MBT1698171.1"/>
    <property type="molecule type" value="Genomic_DNA"/>
</dbReference>
<keyword evidence="1" id="KW-0812">Transmembrane</keyword>
<dbReference type="AlphaFoldDB" id="A0AAP2DL21"/>
<feature type="transmembrane region" description="Helical" evidence="1">
    <location>
        <begin position="84"/>
        <end position="103"/>
    </location>
</feature>
<dbReference type="Proteomes" id="UP001319200">
    <property type="component" value="Unassembled WGS sequence"/>
</dbReference>
<sequence>MITSGMRKGAGILCITYMAVQSFQWWVFSKAPLPESSGIKDFLFSAEPISVVRSWLMLLSMFALFFIFFVLCFDQPGKNKAWNFIAFCGFSVFCLLEVILRSIELFYTQIQLPGEYLAASTAQQEIILSYVIQFQKIQGALYFPLGFSQMLGSFILALVFPATPQRNYVIKAVLYFNGIRLLLRTITGYLGVELFPDPIYGTLYLPMVYLMFGLKAWWLLAQRKSAQAVIS</sequence>
<reference evidence="2 3" key="1">
    <citation type="submission" date="2021-05" db="EMBL/GenBank/DDBJ databases">
        <title>A Polyphasic approach of four new species of the genus Ohtaekwangia: Ohtaekwangia histidinii sp. nov., Ohtaekwangia cretensis sp. nov., Ohtaekwangia indiensis sp. nov., Ohtaekwangia reichenbachii sp. nov. from diverse environment.</title>
        <authorList>
            <person name="Octaviana S."/>
        </authorList>
    </citation>
    <scope>NUCLEOTIDE SEQUENCE [LARGE SCALE GENOMIC DNA]</scope>
    <source>
        <strain evidence="2 3">PWU4</strain>
    </source>
</reference>
<keyword evidence="1" id="KW-0472">Membrane</keyword>
<name>A0AAP2DL21_9BACT</name>
<feature type="transmembrane region" description="Helical" evidence="1">
    <location>
        <begin position="172"/>
        <end position="191"/>
    </location>
</feature>
<feature type="transmembrane region" description="Helical" evidence="1">
    <location>
        <begin position="9"/>
        <end position="28"/>
    </location>
</feature>
<evidence type="ECO:0000313" key="2">
    <source>
        <dbReference type="EMBL" id="MBT1698171.1"/>
    </source>
</evidence>
<gene>
    <name evidence="2" type="ORF">KK083_14865</name>
</gene>
<evidence type="ECO:0000313" key="3">
    <source>
        <dbReference type="Proteomes" id="UP001319200"/>
    </source>
</evidence>
<feature type="transmembrane region" description="Helical" evidence="1">
    <location>
        <begin position="203"/>
        <end position="221"/>
    </location>
</feature>
<organism evidence="2 3">
    <name type="scientific">Chryseosolibacter histidini</name>
    <dbReference type="NCBI Taxonomy" id="2782349"/>
    <lineage>
        <taxon>Bacteria</taxon>
        <taxon>Pseudomonadati</taxon>
        <taxon>Bacteroidota</taxon>
        <taxon>Cytophagia</taxon>
        <taxon>Cytophagales</taxon>
        <taxon>Chryseotaleaceae</taxon>
        <taxon>Chryseosolibacter</taxon>
    </lineage>
</organism>
<accession>A0AAP2DL21</accession>
<feature type="transmembrane region" description="Helical" evidence="1">
    <location>
        <begin position="140"/>
        <end position="160"/>
    </location>
</feature>
<keyword evidence="1" id="KW-1133">Transmembrane helix</keyword>
<keyword evidence="3" id="KW-1185">Reference proteome</keyword>
<proteinExistence type="predicted"/>
<evidence type="ECO:0000256" key="1">
    <source>
        <dbReference type="SAM" id="Phobius"/>
    </source>
</evidence>
<feature type="transmembrane region" description="Helical" evidence="1">
    <location>
        <begin position="52"/>
        <end position="72"/>
    </location>
</feature>